<reference evidence="3" key="1">
    <citation type="submission" date="2011-06" db="EMBL/GenBank/DDBJ databases">
        <title>Complete genome sequence of Paenibacillus mucilaginosus KNP414.</title>
        <authorList>
            <person name="Wang J."/>
            <person name="Hu S."/>
            <person name="Hu X."/>
            <person name="Zhang B."/>
            <person name="Dong D."/>
            <person name="Zhang S."/>
            <person name="Zhao K."/>
            <person name="Wu D."/>
        </authorList>
    </citation>
    <scope>NUCLEOTIDE SEQUENCE [LARGE SCALE GENOMIC DNA]</scope>
    <source>
        <strain evidence="3">KNP414</strain>
    </source>
</reference>
<evidence type="ECO:0000313" key="2">
    <source>
        <dbReference type="EMBL" id="AEI46189.1"/>
    </source>
</evidence>
<protein>
    <submittedName>
        <fullName evidence="2">Uncharacterized protein</fullName>
    </submittedName>
</protein>
<dbReference type="AlphaFoldDB" id="F8FEV4"/>
<organism evidence="2 3">
    <name type="scientific">Paenibacillus mucilaginosus (strain KNP414)</name>
    <dbReference type="NCBI Taxonomy" id="1036673"/>
    <lineage>
        <taxon>Bacteria</taxon>
        <taxon>Bacillati</taxon>
        <taxon>Bacillota</taxon>
        <taxon>Bacilli</taxon>
        <taxon>Bacillales</taxon>
        <taxon>Paenibacillaceae</taxon>
        <taxon>Paenibacillus</taxon>
    </lineage>
</organism>
<dbReference type="PATRIC" id="fig|1036673.3.peg.7181"/>
<accession>F8FEV4</accession>
<name>F8FEV4_PAEMK</name>
<reference evidence="2 3" key="2">
    <citation type="journal article" date="2013" name="Genome Announc.">
        <title>Genome Sequence of Growth-Improving Paenibacillus mucilaginosus Strain KNP414.</title>
        <authorList>
            <person name="Lu J.J."/>
            <person name="Wang J.F."/>
            <person name="Hu X.F."/>
        </authorList>
    </citation>
    <scope>NUCLEOTIDE SEQUENCE [LARGE SCALE GENOMIC DNA]</scope>
    <source>
        <strain evidence="2 3">KNP414</strain>
    </source>
</reference>
<dbReference type="Proteomes" id="UP000006620">
    <property type="component" value="Chromosome"/>
</dbReference>
<feature type="signal peptide" evidence="1">
    <location>
        <begin position="1"/>
        <end position="25"/>
    </location>
</feature>
<gene>
    <name evidence="2" type="ordered locus">KNP414_07703</name>
</gene>
<keyword evidence="1" id="KW-0732">Signal</keyword>
<sequence length="401" mass="45102">MKHKPWLSLAAGCLLLLMGGRAALAAYEAEPQILPPNGLRIPAAVELLKPTPFYDAADLTSKPLGTLSPQQVDIVGAEATWSSGRSWYKIHTWLGDKWISPEPWTVQIAPPKTILLTGDTPLYPKRTASAVPTASLSAQEVEVVGAEKQWHYMDSHPYEETWLQIRTSWLGDQWIKVPLADIGTVQPVDRKWYYPGVQAFIRPKPHRFPDIIENRTLHVTGEFTTIFDMAFRIDNGKGQEEWVLQKGYGLQETAERMVLRRSVLLLERLGGMGGVRLEPQAVQVFEKIDTNGPERPEYTGSTGVWYHVRSDQGEGWINEKYGDPENIQSARGKLKIGAGGTALYRYPNPDLLLNVDRLGAQTFSPAGYWDDGEGRRWYQADTYAGTAWILFRPEVDVFQPE</sequence>
<dbReference type="EMBL" id="CP002869">
    <property type="protein sequence ID" value="AEI46189.1"/>
    <property type="molecule type" value="Genomic_DNA"/>
</dbReference>
<proteinExistence type="predicted"/>
<feature type="chain" id="PRO_5003370460" evidence="1">
    <location>
        <begin position="26"/>
        <end position="401"/>
    </location>
</feature>
<dbReference type="HOGENOM" id="CLU_688571_0_0_9"/>
<evidence type="ECO:0000256" key="1">
    <source>
        <dbReference type="SAM" id="SignalP"/>
    </source>
</evidence>
<dbReference type="KEGG" id="pms:KNP414_07703"/>
<evidence type="ECO:0000313" key="3">
    <source>
        <dbReference type="Proteomes" id="UP000006620"/>
    </source>
</evidence>
<dbReference type="RefSeq" id="WP_013921336.1">
    <property type="nucleotide sequence ID" value="NC_015690.1"/>
</dbReference>